<comment type="caution">
    <text evidence="2">The sequence shown here is derived from an EMBL/GenBank/DDBJ whole genome shotgun (WGS) entry which is preliminary data.</text>
</comment>
<protein>
    <recommendedName>
        <fullName evidence="1">MADS-box domain-containing protein</fullName>
    </recommendedName>
</protein>
<sequence>MGKKFLNLSFLEQPAAPNSLSLSPLLFPKLLAFIALQISLSETTPTKEELEKMMREKIKIRKIDYLPARQVTFSKEENRGF</sequence>
<name>A0A498JRB0_MALDO</name>
<accession>A0A498JRB0</accession>
<reference evidence="2 3" key="1">
    <citation type="submission" date="2018-10" db="EMBL/GenBank/DDBJ databases">
        <title>A high-quality apple genome assembly.</title>
        <authorList>
            <person name="Hu J."/>
        </authorList>
    </citation>
    <scope>NUCLEOTIDE SEQUENCE [LARGE SCALE GENOMIC DNA]</scope>
    <source>
        <strain evidence="3">cv. HFTH1</strain>
        <tissue evidence="2">Young leaf</tissue>
    </source>
</reference>
<gene>
    <name evidence="2" type="ORF">DVH24_007803</name>
</gene>
<feature type="domain" description="MADS-box" evidence="1">
    <location>
        <begin position="53"/>
        <end position="81"/>
    </location>
</feature>
<dbReference type="Proteomes" id="UP000290289">
    <property type="component" value="Chromosome 5"/>
</dbReference>
<evidence type="ECO:0000313" key="3">
    <source>
        <dbReference type="Proteomes" id="UP000290289"/>
    </source>
</evidence>
<dbReference type="InterPro" id="IPR002100">
    <property type="entry name" value="TF_MADSbox"/>
</dbReference>
<dbReference type="AlphaFoldDB" id="A0A498JRB0"/>
<keyword evidence="3" id="KW-1185">Reference proteome</keyword>
<dbReference type="EMBL" id="RDQH01000331">
    <property type="protein sequence ID" value="RXH97457.1"/>
    <property type="molecule type" value="Genomic_DNA"/>
</dbReference>
<dbReference type="PROSITE" id="PS50066">
    <property type="entry name" value="MADS_BOX_2"/>
    <property type="match status" value="1"/>
</dbReference>
<evidence type="ECO:0000259" key="1">
    <source>
        <dbReference type="PROSITE" id="PS50066"/>
    </source>
</evidence>
<proteinExistence type="predicted"/>
<dbReference type="GO" id="GO:0046983">
    <property type="term" value="F:protein dimerization activity"/>
    <property type="evidence" value="ECO:0007669"/>
    <property type="project" value="InterPro"/>
</dbReference>
<evidence type="ECO:0000313" key="2">
    <source>
        <dbReference type="EMBL" id="RXH97457.1"/>
    </source>
</evidence>
<organism evidence="2 3">
    <name type="scientific">Malus domestica</name>
    <name type="common">Apple</name>
    <name type="synonym">Pyrus malus</name>
    <dbReference type="NCBI Taxonomy" id="3750"/>
    <lineage>
        <taxon>Eukaryota</taxon>
        <taxon>Viridiplantae</taxon>
        <taxon>Streptophyta</taxon>
        <taxon>Embryophyta</taxon>
        <taxon>Tracheophyta</taxon>
        <taxon>Spermatophyta</taxon>
        <taxon>Magnoliopsida</taxon>
        <taxon>eudicotyledons</taxon>
        <taxon>Gunneridae</taxon>
        <taxon>Pentapetalae</taxon>
        <taxon>rosids</taxon>
        <taxon>fabids</taxon>
        <taxon>Rosales</taxon>
        <taxon>Rosaceae</taxon>
        <taxon>Amygdaloideae</taxon>
        <taxon>Maleae</taxon>
        <taxon>Malus</taxon>
    </lineage>
</organism>
<dbReference type="GO" id="GO:0003677">
    <property type="term" value="F:DNA binding"/>
    <property type="evidence" value="ECO:0007669"/>
    <property type="project" value="InterPro"/>
</dbReference>